<keyword evidence="2" id="KW-0472">Membrane</keyword>
<feature type="region of interest" description="Disordered" evidence="1">
    <location>
        <begin position="55"/>
        <end position="90"/>
    </location>
</feature>
<comment type="caution">
    <text evidence="3">The sequence shown here is derived from an EMBL/GenBank/DDBJ whole genome shotgun (WGS) entry which is preliminary data.</text>
</comment>
<dbReference type="AlphaFoldDB" id="A0A7I9YLD9"/>
<name>A0A7I9YLD9_MYCBU</name>
<gene>
    <name evidence="3" type="ORF">MBOU_15470</name>
</gene>
<feature type="transmembrane region" description="Helical" evidence="2">
    <location>
        <begin position="16"/>
        <end position="33"/>
    </location>
</feature>
<dbReference type="RefSeq" id="WP_163709867.1">
    <property type="nucleotide sequence ID" value="NZ_BLKZ01000001.1"/>
</dbReference>
<feature type="compositionally biased region" description="Basic and acidic residues" evidence="1">
    <location>
        <begin position="67"/>
        <end position="90"/>
    </location>
</feature>
<keyword evidence="4" id="KW-1185">Reference proteome</keyword>
<evidence type="ECO:0000256" key="2">
    <source>
        <dbReference type="SAM" id="Phobius"/>
    </source>
</evidence>
<feature type="compositionally biased region" description="Low complexity" evidence="1">
    <location>
        <begin position="55"/>
        <end position="66"/>
    </location>
</feature>
<dbReference type="Proteomes" id="UP000465360">
    <property type="component" value="Unassembled WGS sequence"/>
</dbReference>
<keyword evidence="2" id="KW-1133">Transmembrane helix</keyword>
<dbReference type="EMBL" id="BLKZ01000001">
    <property type="protein sequence ID" value="GFG89505.1"/>
    <property type="molecule type" value="Genomic_DNA"/>
</dbReference>
<evidence type="ECO:0000313" key="4">
    <source>
        <dbReference type="Proteomes" id="UP000465360"/>
    </source>
</evidence>
<keyword evidence="2" id="KW-0812">Transmembrane</keyword>
<reference evidence="3 4" key="1">
    <citation type="journal article" date="2019" name="Emerg. Microbes Infect.">
        <title>Comprehensive subspecies identification of 175 nontuberculous mycobacteria species based on 7547 genomic profiles.</title>
        <authorList>
            <person name="Matsumoto Y."/>
            <person name="Kinjo T."/>
            <person name="Motooka D."/>
            <person name="Nabeya D."/>
            <person name="Jung N."/>
            <person name="Uechi K."/>
            <person name="Horii T."/>
            <person name="Iida T."/>
            <person name="Fujita J."/>
            <person name="Nakamura S."/>
        </authorList>
    </citation>
    <scope>NUCLEOTIDE SEQUENCE [LARGE SCALE GENOMIC DNA]</scope>
    <source>
        <strain evidence="3 4">JCM 30725</strain>
    </source>
</reference>
<sequence length="181" mass="19946">MSQVTQWLNSLSWGNVPAWFAAVISVIFGVLSWRSSRKSKAEREQAERATLAAEQHAAAAERATQAAERHASAAERSAAADEKRLELDQKDADAAERYPWYVERRGSGDFLLHSRTDSPKYNVDVTGDPADAGENHFDVVHGRGPVALDMFITGQSEDTIVVSWHPTADHTGEAWTQSIDL</sequence>
<evidence type="ECO:0000256" key="1">
    <source>
        <dbReference type="SAM" id="MobiDB-lite"/>
    </source>
</evidence>
<proteinExistence type="predicted"/>
<protein>
    <submittedName>
        <fullName evidence="3">Uncharacterized protein</fullName>
    </submittedName>
</protein>
<organism evidence="3 4">
    <name type="scientific">Mycobacterium bourgelatii</name>
    <dbReference type="NCBI Taxonomy" id="1273442"/>
    <lineage>
        <taxon>Bacteria</taxon>
        <taxon>Bacillati</taxon>
        <taxon>Actinomycetota</taxon>
        <taxon>Actinomycetes</taxon>
        <taxon>Mycobacteriales</taxon>
        <taxon>Mycobacteriaceae</taxon>
        <taxon>Mycobacterium</taxon>
    </lineage>
</organism>
<evidence type="ECO:0000313" key="3">
    <source>
        <dbReference type="EMBL" id="GFG89505.1"/>
    </source>
</evidence>
<accession>A0A7I9YLD9</accession>